<proteinExistence type="predicted"/>
<feature type="non-terminal residue" evidence="1">
    <location>
        <position position="1"/>
    </location>
</feature>
<evidence type="ECO:0000313" key="1">
    <source>
        <dbReference type="EMBL" id="THU75657.1"/>
    </source>
</evidence>
<sequence>IAKLSSAHVYLRMPDGMTWDVIPDSLLTDLAQLVKVNSIEGILLRTSFSRLQIIHIQQLLYPLSCFWISE</sequence>
<dbReference type="PANTHER" id="PTHR13049:SF2">
    <property type="entry name" value="COILED-COIL DOMAIN-CONTAINING PROTEIN 25"/>
    <property type="match status" value="1"/>
</dbReference>
<dbReference type="PANTHER" id="PTHR13049">
    <property type="entry name" value="DUF814-RELATED"/>
    <property type="match status" value="1"/>
</dbReference>
<keyword evidence="2" id="KW-1185">Reference proteome</keyword>
<organism evidence="1 2">
    <name type="scientific">Dendrothele bispora (strain CBS 962.96)</name>
    <dbReference type="NCBI Taxonomy" id="1314807"/>
    <lineage>
        <taxon>Eukaryota</taxon>
        <taxon>Fungi</taxon>
        <taxon>Dikarya</taxon>
        <taxon>Basidiomycota</taxon>
        <taxon>Agaricomycotina</taxon>
        <taxon>Agaricomycetes</taxon>
        <taxon>Agaricomycetidae</taxon>
        <taxon>Agaricales</taxon>
        <taxon>Agaricales incertae sedis</taxon>
        <taxon>Dendrothele</taxon>
    </lineage>
</organism>
<dbReference type="AlphaFoldDB" id="A0A4S8KJM2"/>
<dbReference type="InterPro" id="IPR039730">
    <property type="entry name" value="Jlp2/Ccd25"/>
</dbReference>
<name>A0A4S8KJM2_DENBC</name>
<dbReference type="EMBL" id="ML181726">
    <property type="protein sequence ID" value="THU75657.1"/>
    <property type="molecule type" value="Genomic_DNA"/>
</dbReference>
<gene>
    <name evidence="1" type="ORF">K435DRAFT_706723</name>
</gene>
<reference evidence="1 2" key="1">
    <citation type="journal article" date="2019" name="Nat. Ecol. Evol.">
        <title>Megaphylogeny resolves global patterns of mushroom evolution.</title>
        <authorList>
            <person name="Varga T."/>
            <person name="Krizsan K."/>
            <person name="Foldi C."/>
            <person name="Dima B."/>
            <person name="Sanchez-Garcia M."/>
            <person name="Sanchez-Ramirez S."/>
            <person name="Szollosi G.J."/>
            <person name="Szarkandi J.G."/>
            <person name="Papp V."/>
            <person name="Albert L."/>
            <person name="Andreopoulos W."/>
            <person name="Angelini C."/>
            <person name="Antonin V."/>
            <person name="Barry K.W."/>
            <person name="Bougher N.L."/>
            <person name="Buchanan P."/>
            <person name="Buyck B."/>
            <person name="Bense V."/>
            <person name="Catcheside P."/>
            <person name="Chovatia M."/>
            <person name="Cooper J."/>
            <person name="Damon W."/>
            <person name="Desjardin D."/>
            <person name="Finy P."/>
            <person name="Geml J."/>
            <person name="Haridas S."/>
            <person name="Hughes K."/>
            <person name="Justo A."/>
            <person name="Karasinski D."/>
            <person name="Kautmanova I."/>
            <person name="Kiss B."/>
            <person name="Kocsube S."/>
            <person name="Kotiranta H."/>
            <person name="LaButti K.M."/>
            <person name="Lechner B.E."/>
            <person name="Liimatainen K."/>
            <person name="Lipzen A."/>
            <person name="Lukacs Z."/>
            <person name="Mihaltcheva S."/>
            <person name="Morgado L.N."/>
            <person name="Niskanen T."/>
            <person name="Noordeloos M.E."/>
            <person name="Ohm R.A."/>
            <person name="Ortiz-Santana B."/>
            <person name="Ovrebo C."/>
            <person name="Racz N."/>
            <person name="Riley R."/>
            <person name="Savchenko A."/>
            <person name="Shiryaev A."/>
            <person name="Soop K."/>
            <person name="Spirin V."/>
            <person name="Szebenyi C."/>
            <person name="Tomsovsky M."/>
            <person name="Tulloss R.E."/>
            <person name="Uehling J."/>
            <person name="Grigoriev I.V."/>
            <person name="Vagvolgyi C."/>
            <person name="Papp T."/>
            <person name="Martin F.M."/>
            <person name="Miettinen O."/>
            <person name="Hibbett D.S."/>
            <person name="Nagy L.G."/>
        </authorList>
    </citation>
    <scope>NUCLEOTIDE SEQUENCE [LARGE SCALE GENOMIC DNA]</scope>
    <source>
        <strain evidence="1 2">CBS 962.96</strain>
    </source>
</reference>
<protein>
    <submittedName>
        <fullName evidence="1">Uncharacterized protein</fullName>
    </submittedName>
</protein>
<accession>A0A4S8KJM2</accession>
<dbReference type="OrthoDB" id="200398at2759"/>
<evidence type="ECO:0000313" key="2">
    <source>
        <dbReference type="Proteomes" id="UP000297245"/>
    </source>
</evidence>
<dbReference type="Proteomes" id="UP000297245">
    <property type="component" value="Unassembled WGS sequence"/>
</dbReference>